<protein>
    <submittedName>
        <fullName evidence="2">Uncharacterized protein</fullName>
    </submittedName>
</protein>
<evidence type="ECO:0000313" key="3">
    <source>
        <dbReference type="Proteomes" id="UP001500503"/>
    </source>
</evidence>
<organism evidence="2 3">
    <name type="scientific">Actinoallomurus oryzae</name>
    <dbReference type="NCBI Taxonomy" id="502180"/>
    <lineage>
        <taxon>Bacteria</taxon>
        <taxon>Bacillati</taxon>
        <taxon>Actinomycetota</taxon>
        <taxon>Actinomycetes</taxon>
        <taxon>Streptosporangiales</taxon>
        <taxon>Thermomonosporaceae</taxon>
        <taxon>Actinoallomurus</taxon>
    </lineage>
</organism>
<accession>A0ABP8PZG1</accession>
<dbReference type="Proteomes" id="UP001500503">
    <property type="component" value="Unassembled WGS sequence"/>
</dbReference>
<name>A0ABP8PZG1_9ACTN</name>
<sequence>MTERSEGIKRRAPVVTLPDAGGLMTERSEGIKRRAPVVTLPDVGGLMTGRRRGGGSAQGPGSHRRVSSTGRAAFRQRKP</sequence>
<reference evidence="3" key="1">
    <citation type="journal article" date="2019" name="Int. J. Syst. Evol. Microbiol.">
        <title>The Global Catalogue of Microorganisms (GCM) 10K type strain sequencing project: providing services to taxonomists for standard genome sequencing and annotation.</title>
        <authorList>
            <consortium name="The Broad Institute Genomics Platform"/>
            <consortium name="The Broad Institute Genome Sequencing Center for Infectious Disease"/>
            <person name="Wu L."/>
            <person name="Ma J."/>
        </authorList>
    </citation>
    <scope>NUCLEOTIDE SEQUENCE [LARGE SCALE GENOMIC DNA]</scope>
    <source>
        <strain evidence="3">JCM 17933</strain>
    </source>
</reference>
<keyword evidence="3" id="KW-1185">Reference proteome</keyword>
<feature type="region of interest" description="Disordered" evidence="1">
    <location>
        <begin position="27"/>
        <end position="79"/>
    </location>
</feature>
<comment type="caution">
    <text evidence="2">The sequence shown here is derived from an EMBL/GenBank/DDBJ whole genome shotgun (WGS) entry which is preliminary data.</text>
</comment>
<dbReference type="EMBL" id="BAABHF010000019">
    <property type="protein sequence ID" value="GAA4493922.1"/>
    <property type="molecule type" value="Genomic_DNA"/>
</dbReference>
<gene>
    <name evidence="2" type="ORF">GCM10023191_032210</name>
</gene>
<evidence type="ECO:0000256" key="1">
    <source>
        <dbReference type="SAM" id="MobiDB-lite"/>
    </source>
</evidence>
<proteinExistence type="predicted"/>
<evidence type="ECO:0000313" key="2">
    <source>
        <dbReference type="EMBL" id="GAA4493922.1"/>
    </source>
</evidence>